<dbReference type="InterPro" id="IPR005886">
    <property type="entry name" value="UDP_G4E"/>
</dbReference>
<evidence type="ECO:0000256" key="2">
    <source>
        <dbReference type="ARBA" id="ARBA00001911"/>
    </source>
</evidence>
<protein>
    <recommendedName>
        <fullName evidence="6 10">UDP-glucose 4-epimerase</fullName>
        <ecNumber evidence="5 10">5.1.3.2</ecNumber>
    </recommendedName>
</protein>
<dbReference type="GO" id="GO:0003978">
    <property type="term" value="F:UDP-glucose 4-epimerase activity"/>
    <property type="evidence" value="ECO:0007669"/>
    <property type="project" value="UniProtKB-UniRule"/>
</dbReference>
<dbReference type="RefSeq" id="WP_341471813.1">
    <property type="nucleotide sequence ID" value="NZ_CP128400.1"/>
</dbReference>
<dbReference type="EC" id="5.1.3.2" evidence="5 10"/>
<keyword evidence="7 10" id="KW-0520">NAD</keyword>
<evidence type="ECO:0000256" key="6">
    <source>
        <dbReference type="ARBA" id="ARBA00018569"/>
    </source>
</evidence>
<dbReference type="PANTHER" id="PTHR43725">
    <property type="entry name" value="UDP-GLUCOSE 4-EPIMERASE"/>
    <property type="match status" value="1"/>
</dbReference>
<dbReference type="InterPro" id="IPR036291">
    <property type="entry name" value="NAD(P)-bd_dom_sf"/>
</dbReference>
<dbReference type="CDD" id="cd05247">
    <property type="entry name" value="UDP_G4E_1_SDR_e"/>
    <property type="match status" value="1"/>
</dbReference>
<gene>
    <name evidence="12" type="primary">galE</name>
    <name evidence="12" type="ORF">HXX08_19435</name>
    <name evidence="13" type="ORF">OZ401_003569</name>
</gene>
<proteinExistence type="inferred from homology"/>
<evidence type="ECO:0000256" key="1">
    <source>
        <dbReference type="ARBA" id="ARBA00000083"/>
    </source>
</evidence>
<comment type="subunit">
    <text evidence="10">Homodimer.</text>
</comment>
<evidence type="ECO:0000256" key="4">
    <source>
        <dbReference type="ARBA" id="ARBA00007637"/>
    </source>
</evidence>
<comment type="catalytic activity">
    <reaction evidence="1 10">
        <text>UDP-alpha-D-glucose = UDP-alpha-D-galactose</text>
        <dbReference type="Rhea" id="RHEA:22168"/>
        <dbReference type="ChEBI" id="CHEBI:58885"/>
        <dbReference type="ChEBI" id="CHEBI:66914"/>
        <dbReference type="EC" id="5.1.3.2"/>
    </reaction>
</comment>
<feature type="domain" description="NAD-dependent epimerase/dehydratase" evidence="11">
    <location>
        <begin position="3"/>
        <end position="253"/>
    </location>
</feature>
<evidence type="ECO:0000256" key="9">
    <source>
        <dbReference type="ARBA" id="ARBA00023277"/>
    </source>
</evidence>
<dbReference type="Gene3D" id="3.40.50.720">
    <property type="entry name" value="NAD(P)-binding Rossmann-like Domain"/>
    <property type="match status" value="1"/>
</dbReference>
<dbReference type="AlphaFoldDB" id="A0A8T7M7P3"/>
<comment type="cofactor">
    <cofactor evidence="2 10">
        <name>NAD(+)</name>
        <dbReference type="ChEBI" id="CHEBI:57540"/>
    </cofactor>
</comment>
<comment type="pathway">
    <text evidence="3 10">Carbohydrate metabolism; galactose metabolism.</text>
</comment>
<evidence type="ECO:0000256" key="8">
    <source>
        <dbReference type="ARBA" id="ARBA00023235"/>
    </source>
</evidence>
<evidence type="ECO:0000256" key="3">
    <source>
        <dbReference type="ARBA" id="ARBA00004947"/>
    </source>
</evidence>
<evidence type="ECO:0000256" key="10">
    <source>
        <dbReference type="RuleBase" id="RU366046"/>
    </source>
</evidence>
<evidence type="ECO:0000256" key="7">
    <source>
        <dbReference type="ARBA" id="ARBA00023027"/>
    </source>
</evidence>
<dbReference type="SUPFAM" id="SSF51735">
    <property type="entry name" value="NAD(P)-binding Rossmann-fold domains"/>
    <property type="match status" value="1"/>
</dbReference>
<comment type="similarity">
    <text evidence="4 10">Belongs to the NAD(P)-dependent epimerase/dehydratase family.</text>
</comment>
<dbReference type="Proteomes" id="UP000521676">
    <property type="component" value="Unassembled WGS sequence"/>
</dbReference>
<dbReference type="EMBL" id="JACATZ010000003">
    <property type="protein sequence ID" value="NWJ48033.1"/>
    <property type="molecule type" value="Genomic_DNA"/>
</dbReference>
<keyword evidence="15" id="KW-1185">Reference proteome</keyword>
<accession>A0A8T7M7P3</accession>
<evidence type="ECO:0000256" key="5">
    <source>
        <dbReference type="ARBA" id="ARBA00013189"/>
    </source>
</evidence>
<evidence type="ECO:0000259" key="11">
    <source>
        <dbReference type="Pfam" id="PF01370"/>
    </source>
</evidence>
<dbReference type="PANTHER" id="PTHR43725:SF53">
    <property type="entry name" value="UDP-ARABINOSE 4-EPIMERASE 1"/>
    <property type="match status" value="1"/>
</dbReference>
<dbReference type="GO" id="GO:0006012">
    <property type="term" value="P:galactose metabolic process"/>
    <property type="evidence" value="ECO:0007669"/>
    <property type="project" value="InterPro"/>
</dbReference>
<evidence type="ECO:0000313" key="13">
    <source>
        <dbReference type="EMBL" id="WJW69937.1"/>
    </source>
</evidence>
<reference evidence="13" key="2">
    <citation type="journal article" date="2024" name="Nature">
        <title>Anoxygenic phototroph of the Chloroflexota uses a type I reaction centre.</title>
        <authorList>
            <person name="Tsuji J.M."/>
            <person name="Shaw N.A."/>
            <person name="Nagashima S."/>
            <person name="Venkiteswaran J.J."/>
            <person name="Schiff S.L."/>
            <person name="Watanabe T."/>
            <person name="Fukui M."/>
            <person name="Hanada S."/>
            <person name="Tank M."/>
            <person name="Neufeld J.D."/>
        </authorList>
    </citation>
    <scope>NUCLEOTIDE SEQUENCE</scope>
    <source>
        <strain evidence="13">L227-S17</strain>
    </source>
</reference>
<dbReference type="InterPro" id="IPR001509">
    <property type="entry name" value="Epimerase_deHydtase"/>
</dbReference>
<organism evidence="12 14">
    <name type="scientific">Candidatus Chlorohelix allophototropha</name>
    <dbReference type="NCBI Taxonomy" id="3003348"/>
    <lineage>
        <taxon>Bacteria</taxon>
        <taxon>Bacillati</taxon>
        <taxon>Chloroflexota</taxon>
        <taxon>Chloroflexia</taxon>
        <taxon>Candidatus Chloroheliales</taxon>
        <taxon>Candidatus Chloroheliaceae</taxon>
        <taxon>Candidatus Chlorohelix</taxon>
    </lineage>
</organism>
<dbReference type="EMBL" id="CP128400">
    <property type="protein sequence ID" value="WJW69937.1"/>
    <property type="molecule type" value="Genomic_DNA"/>
</dbReference>
<dbReference type="NCBIfam" id="TIGR01179">
    <property type="entry name" value="galE"/>
    <property type="match status" value="1"/>
</dbReference>
<dbReference type="Proteomes" id="UP001431572">
    <property type="component" value="Chromosome 2"/>
</dbReference>
<reference evidence="12 14" key="1">
    <citation type="submission" date="2020-06" db="EMBL/GenBank/DDBJ databases">
        <title>Anoxygenic phototrophic Chloroflexota member uses a Type I reaction center.</title>
        <authorList>
            <person name="Tsuji J.M."/>
            <person name="Shaw N.A."/>
            <person name="Nagashima S."/>
            <person name="Venkiteswaran J."/>
            <person name="Schiff S.L."/>
            <person name="Hanada S."/>
            <person name="Tank M."/>
            <person name="Neufeld J.D."/>
        </authorList>
    </citation>
    <scope>NUCLEOTIDE SEQUENCE [LARGE SCALE GENOMIC DNA]</scope>
    <source>
        <strain evidence="12">L227-S17</strain>
    </source>
</reference>
<keyword evidence="8 10" id="KW-0413">Isomerase</keyword>
<dbReference type="Pfam" id="PF01370">
    <property type="entry name" value="Epimerase"/>
    <property type="match status" value="1"/>
</dbReference>
<keyword evidence="9 10" id="KW-0119">Carbohydrate metabolism</keyword>
<dbReference type="Gene3D" id="3.90.25.10">
    <property type="entry name" value="UDP-galactose 4-epimerase, domain 1"/>
    <property type="match status" value="1"/>
</dbReference>
<evidence type="ECO:0000313" key="14">
    <source>
        <dbReference type="Proteomes" id="UP000521676"/>
    </source>
</evidence>
<name>A0A8T7M7P3_9CHLR</name>
<evidence type="ECO:0000313" key="15">
    <source>
        <dbReference type="Proteomes" id="UP001431572"/>
    </source>
</evidence>
<sequence>MKVLVTGGAGYIGAHTVRELVNRGYEVVVLDNMEYGYEKALLGQAKLVRGNIADSALLDSLFQTEKPDGVMHFAAYKNVGESVANPSKYFNNNVTGTLSLLDAMVRNNINYFIFSSSCSVYGTPQNLPASETNNPFNPESPYALSKYMVEQILKWYDHSFGLRSISLRYFNAAGASFDSKIGEDWTMSLNLVPVVLKAALGVTPKVLIFGNDYPTRDGTCIRDYIHVVDLADAHVAALEHLRATNQTTAYNLGTGEGSTVQDVVDLAKRISGVDFVAEVVPRRLGDPVGIWADTSKAEIELNWKAKYRLEEIIRTAWEWHSTHPNGYK</sequence>
<evidence type="ECO:0000313" key="12">
    <source>
        <dbReference type="EMBL" id="NWJ48033.1"/>
    </source>
</evidence>